<dbReference type="RefSeq" id="WP_161674083.1">
    <property type="nucleotide sequence ID" value="NZ_JAABLP010000001.1"/>
</dbReference>
<organism evidence="2 3">
    <name type="scientific">Pannonibacter tanglangensis</name>
    <dbReference type="NCBI Taxonomy" id="2750084"/>
    <lineage>
        <taxon>Bacteria</taxon>
        <taxon>Pseudomonadati</taxon>
        <taxon>Pseudomonadota</taxon>
        <taxon>Alphaproteobacteria</taxon>
        <taxon>Hyphomicrobiales</taxon>
        <taxon>Stappiaceae</taxon>
        <taxon>Pannonibacter</taxon>
    </lineage>
</organism>
<gene>
    <name evidence="2" type="ORF">GWI71_03890</name>
</gene>
<comment type="caution">
    <text evidence="2">The sequence shown here is derived from an EMBL/GenBank/DDBJ whole genome shotgun (WGS) entry which is preliminary data.</text>
</comment>
<protein>
    <submittedName>
        <fullName evidence="2">DUF2303 family protein</fullName>
    </submittedName>
</protein>
<dbReference type="EMBL" id="JAABLP010000001">
    <property type="protein sequence ID" value="NBN62815.1"/>
    <property type="molecule type" value="Genomic_DNA"/>
</dbReference>
<sequence length="343" mass="37698">MTDTAETPLAISLEGHSIGRIAELGQRAAGMTLATATLPEPVPGLPASIPIGITHEDEPKAIDLKPFFEKYRTSPEHARGTAVVLTLGSLIELVDRQRTRDTVIFADSTWTQPSITAVIDYHQGSLMLASDAELGAGTPGHGRSRIHYAFPLAEGWRDWTAMNGVEMDQRKFAEWIEDHIAELASPTSGEVAEYQTKFGTTIATPSDLMQLSRGLQVNVAATVKNAQTLQTGEASIQFEETHHGHDGKPLLVPGLFIVQTEVFFMGALVRVPVRLRYRVKGGQISWFFQMWRPDIHVTDRIRADLDVLREQLPHLPVIEGAPDMDHTGLPVPQPAPAQTTRKI</sequence>
<dbReference type="Pfam" id="PF10065">
    <property type="entry name" value="DUF2303"/>
    <property type="match status" value="1"/>
</dbReference>
<accession>A0ABW9ZD92</accession>
<proteinExistence type="predicted"/>
<evidence type="ECO:0000313" key="3">
    <source>
        <dbReference type="Proteomes" id="UP000541347"/>
    </source>
</evidence>
<dbReference type="Proteomes" id="UP000541347">
    <property type="component" value="Unassembled WGS sequence"/>
</dbReference>
<evidence type="ECO:0000256" key="1">
    <source>
        <dbReference type="SAM" id="MobiDB-lite"/>
    </source>
</evidence>
<name>A0ABW9ZD92_9HYPH</name>
<feature type="region of interest" description="Disordered" evidence="1">
    <location>
        <begin position="323"/>
        <end position="343"/>
    </location>
</feature>
<evidence type="ECO:0000313" key="2">
    <source>
        <dbReference type="EMBL" id="NBN62815.1"/>
    </source>
</evidence>
<dbReference type="InterPro" id="IPR019276">
    <property type="entry name" value="DUF2303"/>
</dbReference>
<reference evidence="2 3" key="1">
    <citation type="submission" date="2020-01" db="EMBL/GenBank/DDBJ databases">
        <authorList>
            <person name="Peng S.Y."/>
            <person name="Li J."/>
            <person name="Wang M."/>
            <person name="Wang L."/>
            <person name="Wang C.Q."/>
            <person name="Wang J.R."/>
        </authorList>
    </citation>
    <scope>NUCLEOTIDE SEQUENCE [LARGE SCALE GENOMIC DNA]</scope>
    <source>
        <strain evidence="2 3">XCT-34</strain>
    </source>
</reference>
<keyword evidence="3" id="KW-1185">Reference proteome</keyword>